<keyword evidence="2" id="KW-1185">Reference proteome</keyword>
<proteinExistence type="predicted"/>
<dbReference type="EMBL" id="BSOW01000028">
    <property type="protein sequence ID" value="GLR89789.1"/>
    <property type="molecule type" value="Genomic_DNA"/>
</dbReference>
<accession>A0ABQ6B5V9</accession>
<name>A0ABQ6B5V9_9BRAD</name>
<evidence type="ECO:0000313" key="1">
    <source>
        <dbReference type="EMBL" id="GLR89789.1"/>
    </source>
</evidence>
<reference evidence="2" key="1">
    <citation type="journal article" date="2019" name="Int. J. Syst. Evol. Microbiol.">
        <title>The Global Catalogue of Microorganisms (GCM) 10K type strain sequencing project: providing services to taxonomists for standard genome sequencing and annotation.</title>
        <authorList>
            <consortium name="The Broad Institute Genomics Platform"/>
            <consortium name="The Broad Institute Genome Sequencing Center for Infectious Disease"/>
            <person name="Wu L."/>
            <person name="Ma J."/>
        </authorList>
    </citation>
    <scope>NUCLEOTIDE SEQUENCE [LARGE SCALE GENOMIC DNA]</scope>
    <source>
        <strain evidence="2">NBRC 102520</strain>
    </source>
</reference>
<evidence type="ECO:0000313" key="2">
    <source>
        <dbReference type="Proteomes" id="UP001156905"/>
    </source>
</evidence>
<comment type="caution">
    <text evidence="1">The sequence shown here is derived from an EMBL/GenBank/DDBJ whole genome shotgun (WGS) entry which is preliminary data.</text>
</comment>
<protein>
    <submittedName>
        <fullName evidence="1">Uncharacterized protein</fullName>
    </submittedName>
</protein>
<sequence length="119" mass="13102">MEPNAASSGQFADDILEGAAAIAEYLFGSRDLRCKVYHLVKNSRLPVFRFGSMLCARKSVLVGYIKGQEKQPVRLLQLQAQIAALSGTIHQLEQAGFDTTKPQLLIAKRQAELKDLSGR</sequence>
<dbReference type="RefSeq" id="WP_284272169.1">
    <property type="nucleotide sequence ID" value="NZ_BSOW01000028.1"/>
</dbReference>
<dbReference type="Proteomes" id="UP001156905">
    <property type="component" value="Unassembled WGS sequence"/>
</dbReference>
<organism evidence="1 2">
    <name type="scientific">Bradyrhizobium iriomotense</name>
    <dbReference type="NCBI Taxonomy" id="441950"/>
    <lineage>
        <taxon>Bacteria</taxon>
        <taxon>Pseudomonadati</taxon>
        <taxon>Pseudomonadota</taxon>
        <taxon>Alphaproteobacteria</taxon>
        <taxon>Hyphomicrobiales</taxon>
        <taxon>Nitrobacteraceae</taxon>
        <taxon>Bradyrhizobium</taxon>
    </lineage>
</organism>
<gene>
    <name evidence="1" type="ORF">GCM10007857_65030</name>
</gene>